<sequence length="86" mass="10184">MIRKQENIPLQMECTMLFQSNPYMVENTEGLEQKLRRKKEEILPVLELLVQHGIIRKTEDKTLPLFRYKEPAVTKDLDIPSELENT</sequence>
<name>A0A1G8NPB6_9BACI</name>
<gene>
    <name evidence="1" type="ORF">SAMN05216352_112107</name>
</gene>
<dbReference type="RefSeq" id="WP_245917884.1">
    <property type="nucleotide sequence ID" value="NZ_FNDU01000012.1"/>
</dbReference>
<dbReference type="Proteomes" id="UP000199017">
    <property type="component" value="Unassembled WGS sequence"/>
</dbReference>
<protein>
    <submittedName>
        <fullName evidence="1">Uncharacterized protein</fullName>
    </submittedName>
</protein>
<accession>A0A1G8NPB6</accession>
<evidence type="ECO:0000313" key="1">
    <source>
        <dbReference type="EMBL" id="SDI82131.1"/>
    </source>
</evidence>
<dbReference type="EMBL" id="FNDU01000012">
    <property type="protein sequence ID" value="SDI82131.1"/>
    <property type="molecule type" value="Genomic_DNA"/>
</dbReference>
<proteinExistence type="predicted"/>
<dbReference type="AlphaFoldDB" id="A0A1G8NPB6"/>
<evidence type="ECO:0000313" key="2">
    <source>
        <dbReference type="Proteomes" id="UP000199017"/>
    </source>
</evidence>
<reference evidence="1 2" key="1">
    <citation type="submission" date="2016-10" db="EMBL/GenBank/DDBJ databases">
        <authorList>
            <person name="de Groot N.N."/>
        </authorList>
    </citation>
    <scope>NUCLEOTIDE SEQUENCE [LARGE SCALE GENOMIC DNA]</scope>
    <source>
        <strain evidence="2">P4B,CCM 7963,CECT 7998,DSM 25260,IBRC-M 10614,KCTC 13821</strain>
    </source>
</reference>
<organism evidence="1 2">
    <name type="scientific">Alteribacillus bidgolensis</name>
    <dbReference type="NCBI Taxonomy" id="930129"/>
    <lineage>
        <taxon>Bacteria</taxon>
        <taxon>Bacillati</taxon>
        <taxon>Bacillota</taxon>
        <taxon>Bacilli</taxon>
        <taxon>Bacillales</taxon>
        <taxon>Bacillaceae</taxon>
        <taxon>Alteribacillus</taxon>
    </lineage>
</organism>
<keyword evidence="2" id="KW-1185">Reference proteome</keyword>